<name>A0A6A5RGC9_9PLEO</name>
<evidence type="ECO:0000313" key="3">
    <source>
        <dbReference type="Proteomes" id="UP000800082"/>
    </source>
</evidence>
<accession>A0A6A5RGC9</accession>
<feature type="region of interest" description="Disordered" evidence="1">
    <location>
        <begin position="15"/>
        <end position="103"/>
    </location>
</feature>
<dbReference type="AlphaFoldDB" id="A0A6A5RGC9"/>
<dbReference type="RefSeq" id="XP_033446386.1">
    <property type="nucleotide sequence ID" value="XM_033588355.1"/>
</dbReference>
<dbReference type="Proteomes" id="UP000800082">
    <property type="component" value="Unassembled WGS sequence"/>
</dbReference>
<feature type="compositionally biased region" description="Basic and acidic residues" evidence="1">
    <location>
        <begin position="75"/>
        <end position="97"/>
    </location>
</feature>
<reference evidence="2" key="1">
    <citation type="journal article" date="2020" name="Stud. Mycol.">
        <title>101 Dothideomycetes genomes: a test case for predicting lifestyles and emergence of pathogens.</title>
        <authorList>
            <person name="Haridas S."/>
            <person name="Albert R."/>
            <person name="Binder M."/>
            <person name="Bloem J."/>
            <person name="Labutti K."/>
            <person name="Salamov A."/>
            <person name="Andreopoulos B."/>
            <person name="Baker S."/>
            <person name="Barry K."/>
            <person name="Bills G."/>
            <person name="Bluhm B."/>
            <person name="Cannon C."/>
            <person name="Castanera R."/>
            <person name="Culley D."/>
            <person name="Daum C."/>
            <person name="Ezra D."/>
            <person name="Gonzalez J."/>
            <person name="Henrissat B."/>
            <person name="Kuo A."/>
            <person name="Liang C."/>
            <person name="Lipzen A."/>
            <person name="Lutzoni F."/>
            <person name="Magnuson J."/>
            <person name="Mondo S."/>
            <person name="Nolan M."/>
            <person name="Ohm R."/>
            <person name="Pangilinan J."/>
            <person name="Park H.-J."/>
            <person name="Ramirez L."/>
            <person name="Alfaro M."/>
            <person name="Sun H."/>
            <person name="Tritt A."/>
            <person name="Yoshinaga Y."/>
            <person name="Zwiers L.-H."/>
            <person name="Turgeon B."/>
            <person name="Goodwin S."/>
            <person name="Spatafora J."/>
            <person name="Crous P."/>
            <person name="Grigoriev I."/>
        </authorList>
    </citation>
    <scope>NUCLEOTIDE SEQUENCE</scope>
    <source>
        <strain evidence="2">CBS 183.55</strain>
    </source>
</reference>
<keyword evidence="3" id="KW-1185">Reference proteome</keyword>
<dbReference type="GeneID" id="54346002"/>
<gene>
    <name evidence="2" type="ORF">M421DRAFT_225437</name>
</gene>
<dbReference type="EMBL" id="ML978979">
    <property type="protein sequence ID" value="KAF1926134.1"/>
    <property type="molecule type" value="Genomic_DNA"/>
</dbReference>
<proteinExistence type="predicted"/>
<protein>
    <submittedName>
        <fullName evidence="2">Uncharacterized protein</fullName>
    </submittedName>
</protein>
<evidence type="ECO:0000313" key="2">
    <source>
        <dbReference type="EMBL" id="KAF1926134.1"/>
    </source>
</evidence>
<organism evidence="2 3">
    <name type="scientific">Didymella exigua CBS 183.55</name>
    <dbReference type="NCBI Taxonomy" id="1150837"/>
    <lineage>
        <taxon>Eukaryota</taxon>
        <taxon>Fungi</taxon>
        <taxon>Dikarya</taxon>
        <taxon>Ascomycota</taxon>
        <taxon>Pezizomycotina</taxon>
        <taxon>Dothideomycetes</taxon>
        <taxon>Pleosporomycetidae</taxon>
        <taxon>Pleosporales</taxon>
        <taxon>Pleosporineae</taxon>
        <taxon>Didymellaceae</taxon>
        <taxon>Didymella</taxon>
    </lineage>
</organism>
<evidence type="ECO:0000256" key="1">
    <source>
        <dbReference type="SAM" id="MobiDB-lite"/>
    </source>
</evidence>
<sequence>MLAWPLTRIDMEANYTDEAGSPLPQHAKPPPEQGRWDELGEYVGSSEDDCNSQDCLLDHPQRLARGSLQANPRGHLRDASQEHPQEHPQGHHQDHPQHMLQVRSFQCARLERYEFAEAEPSI</sequence>